<gene>
    <name evidence="1" type="ORF">GMD78_06125</name>
</gene>
<sequence length="152" mass="18012">MKLAEALILRADYQKRIEQLKQRLLQNAKIQEGDSPNEDPKEVEKELTSLWGQLKHLIKCINRTNLETKFDENQSLADALTERDLLGQERNVYSELLEQASARHDRYSRSEIKFITPINIRETQQYVDKLSQKYRVLDTRIQELNWLTNLIE</sequence>
<dbReference type="NCBIfam" id="NF038048">
    <property type="entry name" value="DIP1984_fam"/>
    <property type="match status" value="1"/>
</dbReference>
<protein>
    <recommendedName>
        <fullName evidence="3">Septicolysin</fullName>
    </recommendedName>
</protein>
<organism evidence="1 2">
    <name type="scientific">Ornithinibacillus caprae</name>
    <dbReference type="NCBI Taxonomy" id="2678566"/>
    <lineage>
        <taxon>Bacteria</taxon>
        <taxon>Bacillati</taxon>
        <taxon>Bacillota</taxon>
        <taxon>Bacilli</taxon>
        <taxon>Bacillales</taxon>
        <taxon>Bacillaceae</taxon>
        <taxon>Ornithinibacillus</taxon>
    </lineage>
</organism>
<reference evidence="1 2" key="1">
    <citation type="submission" date="2019-11" db="EMBL/GenBank/DDBJ databases">
        <authorList>
            <person name="Li X."/>
        </authorList>
    </citation>
    <scope>NUCLEOTIDE SEQUENCE [LARGE SCALE GENOMIC DNA]</scope>
    <source>
        <strain evidence="1 2">L9</strain>
    </source>
</reference>
<evidence type="ECO:0008006" key="3">
    <source>
        <dbReference type="Google" id="ProtNLM"/>
    </source>
</evidence>
<dbReference type="InterPro" id="IPR047741">
    <property type="entry name" value="DIP1984-like"/>
</dbReference>
<keyword evidence="2" id="KW-1185">Reference proteome</keyword>
<evidence type="ECO:0000313" key="1">
    <source>
        <dbReference type="EMBL" id="MUK87974.1"/>
    </source>
</evidence>
<proteinExistence type="predicted"/>
<dbReference type="Gene3D" id="6.10.320.10">
    <property type="match status" value="1"/>
</dbReference>
<dbReference type="CDD" id="cd12208">
    <property type="entry name" value="DIP1984-like"/>
    <property type="match status" value="1"/>
</dbReference>
<name>A0A6N8FI91_9BACI</name>
<dbReference type="RefSeq" id="WP_155667960.1">
    <property type="nucleotide sequence ID" value="NZ_WOCA01000003.1"/>
</dbReference>
<accession>A0A6N8FI91</accession>
<evidence type="ECO:0000313" key="2">
    <source>
        <dbReference type="Proteomes" id="UP000469125"/>
    </source>
</evidence>
<dbReference type="AlphaFoldDB" id="A0A6N8FI91"/>
<comment type="caution">
    <text evidence="1">The sequence shown here is derived from an EMBL/GenBank/DDBJ whole genome shotgun (WGS) entry which is preliminary data.</text>
</comment>
<dbReference type="EMBL" id="WOCA01000003">
    <property type="protein sequence ID" value="MUK87974.1"/>
    <property type="molecule type" value="Genomic_DNA"/>
</dbReference>
<dbReference type="Proteomes" id="UP000469125">
    <property type="component" value="Unassembled WGS sequence"/>
</dbReference>
<dbReference type="Pfam" id="PF20935">
    <property type="entry name" value="DUF6847"/>
    <property type="match status" value="1"/>
</dbReference>